<dbReference type="EMBL" id="AYKW01000024">
    <property type="protein sequence ID" value="PIL28394.1"/>
    <property type="molecule type" value="Genomic_DNA"/>
</dbReference>
<protein>
    <recommendedName>
        <fullName evidence="4">Golgi apparatus membrane protein TVP38</fullName>
    </recommendedName>
    <alternativeName>
        <fullName evidence="5">Golgi apparatus membrane protein tvp38</fullName>
    </alternativeName>
</protein>
<evidence type="ECO:0000256" key="5">
    <source>
        <dbReference type="ARBA" id="ARBA00020673"/>
    </source>
</evidence>
<dbReference type="PANTHER" id="PTHR47549:SF2">
    <property type="entry name" value="GOLGI APPARATUS MEMBRANE PROTEIN TVP38"/>
    <property type="match status" value="1"/>
</dbReference>
<feature type="transmembrane region" description="Helical" evidence="11">
    <location>
        <begin position="196"/>
        <end position="219"/>
    </location>
</feature>
<feature type="transmembrane region" description="Helical" evidence="11">
    <location>
        <begin position="96"/>
        <end position="114"/>
    </location>
</feature>
<dbReference type="Proteomes" id="UP000230002">
    <property type="component" value="Unassembled WGS sequence"/>
</dbReference>
<keyword evidence="7 11" id="KW-1133">Transmembrane helix</keyword>
<comment type="caution">
    <text evidence="13">The sequence shown here is derived from an EMBL/GenBank/DDBJ whole genome shotgun (WGS) entry which is preliminary data.</text>
</comment>
<feature type="compositionally biased region" description="Pro residues" evidence="10">
    <location>
        <begin position="380"/>
        <end position="391"/>
    </location>
</feature>
<reference evidence="13 14" key="1">
    <citation type="journal article" date="2015" name="Sci. Rep.">
        <title>Chromosome-level genome map provides insights into diverse defense mechanisms in the medicinal fungus Ganoderma sinense.</title>
        <authorList>
            <person name="Zhu Y."/>
            <person name="Xu J."/>
            <person name="Sun C."/>
            <person name="Zhou S."/>
            <person name="Xu H."/>
            <person name="Nelson D.R."/>
            <person name="Qian J."/>
            <person name="Song J."/>
            <person name="Luo H."/>
            <person name="Xiang L."/>
            <person name="Li Y."/>
            <person name="Xu Z."/>
            <person name="Ji A."/>
            <person name="Wang L."/>
            <person name="Lu S."/>
            <person name="Hayward A."/>
            <person name="Sun W."/>
            <person name="Li X."/>
            <person name="Schwartz D.C."/>
            <person name="Wang Y."/>
            <person name="Chen S."/>
        </authorList>
    </citation>
    <scope>NUCLEOTIDE SEQUENCE [LARGE SCALE GENOMIC DNA]</scope>
    <source>
        <strain evidence="13 14">ZZ0214-1</strain>
    </source>
</reference>
<keyword evidence="14" id="KW-1185">Reference proteome</keyword>
<proteinExistence type="inferred from homology"/>
<evidence type="ECO:0000256" key="2">
    <source>
        <dbReference type="ARBA" id="ARBA00004653"/>
    </source>
</evidence>
<dbReference type="Pfam" id="PF09335">
    <property type="entry name" value="VTT_dom"/>
    <property type="match status" value="1"/>
</dbReference>
<feature type="region of interest" description="Disordered" evidence="10">
    <location>
        <begin position="343"/>
        <end position="400"/>
    </location>
</feature>
<evidence type="ECO:0000256" key="9">
    <source>
        <dbReference type="ARBA" id="ARBA00023136"/>
    </source>
</evidence>
<name>A0A2G8S3T3_9APHY</name>
<accession>A0A2G8S3T3</accession>
<evidence type="ECO:0000256" key="4">
    <source>
        <dbReference type="ARBA" id="ARBA00013533"/>
    </source>
</evidence>
<dbReference type="InterPro" id="IPR051076">
    <property type="entry name" value="Golgi_membrane_TVP38/TMEM64"/>
</dbReference>
<feature type="region of interest" description="Disordered" evidence="10">
    <location>
        <begin position="1"/>
        <end position="28"/>
    </location>
</feature>
<evidence type="ECO:0000256" key="6">
    <source>
        <dbReference type="ARBA" id="ARBA00022692"/>
    </source>
</evidence>
<evidence type="ECO:0000256" key="3">
    <source>
        <dbReference type="ARBA" id="ARBA00008640"/>
    </source>
</evidence>
<keyword evidence="9 11" id="KW-0472">Membrane</keyword>
<sequence length="417" mass="45215">MGYKKQDRIGVDYRDVTRTPSPTPSEAETLANKTRTCNLSSFKKYAHLSYFKEPKNLISFIITLLIIGGLIAFVVEQDNIAKALRPAGDWLRKTPGAWLIPIGIMIILSFPPLFGHELVALLCGEFWGVWIGFGIVAAGTIFGELATYYTFHYFCRARAEKTEAKDLRYALLAEVIRDGGLKMAIMVRYSAIPGHITTAIFATCGMQVWVFLIAAFVALPKQFASVYLGTGSIDANGNKQLTKQQKIIKYAVIAATIVITVLAMRYINGKIDGVKQRVVYRRRKARQAKLALGHSSSASAASASASAASASAASASASVSAYSFRAARDDDFEDTAPLVPRATATAADGYARPSMDVPSPQPAHAYPKQQRYDQGGIPTFAPPRSPPPVPAYNPEARYDDAYGGRDAFATGGLRTHA</sequence>
<feature type="compositionally biased region" description="Basic and acidic residues" evidence="10">
    <location>
        <begin position="1"/>
        <end position="17"/>
    </location>
</feature>
<feature type="transmembrane region" description="Helical" evidence="11">
    <location>
        <begin position="247"/>
        <end position="267"/>
    </location>
</feature>
<evidence type="ECO:0000256" key="10">
    <source>
        <dbReference type="SAM" id="MobiDB-lite"/>
    </source>
</evidence>
<dbReference type="OrthoDB" id="166803at2759"/>
<evidence type="ECO:0000256" key="7">
    <source>
        <dbReference type="ARBA" id="ARBA00022989"/>
    </source>
</evidence>
<gene>
    <name evidence="13" type="ORF">GSI_09545</name>
</gene>
<evidence type="ECO:0000313" key="14">
    <source>
        <dbReference type="Proteomes" id="UP000230002"/>
    </source>
</evidence>
<feature type="compositionally biased region" description="Polar residues" evidence="10">
    <location>
        <begin position="18"/>
        <end position="28"/>
    </location>
</feature>
<feature type="domain" description="VTT" evidence="12">
    <location>
        <begin position="116"/>
        <end position="230"/>
    </location>
</feature>
<evidence type="ECO:0000256" key="8">
    <source>
        <dbReference type="ARBA" id="ARBA00023034"/>
    </source>
</evidence>
<comment type="function">
    <text evidence="1">Golgi membrane protein involved in vesicular trafficking and spindle migration.</text>
</comment>
<dbReference type="PANTHER" id="PTHR47549">
    <property type="entry name" value="GOLGI APPARATUS MEMBRANE PROTEIN TVP38-RELATED"/>
    <property type="match status" value="1"/>
</dbReference>
<keyword evidence="8" id="KW-0333">Golgi apparatus</keyword>
<comment type="similarity">
    <text evidence="3">Belongs to the TVP38/TMEM64 family.</text>
</comment>
<dbReference type="InterPro" id="IPR032816">
    <property type="entry name" value="VTT_dom"/>
</dbReference>
<evidence type="ECO:0000313" key="13">
    <source>
        <dbReference type="EMBL" id="PIL28394.1"/>
    </source>
</evidence>
<comment type="subcellular location">
    <subcellularLocation>
        <location evidence="2">Golgi apparatus membrane</location>
        <topology evidence="2">Multi-pass membrane protein</topology>
    </subcellularLocation>
</comment>
<evidence type="ECO:0000259" key="12">
    <source>
        <dbReference type="Pfam" id="PF09335"/>
    </source>
</evidence>
<evidence type="ECO:0000256" key="11">
    <source>
        <dbReference type="SAM" id="Phobius"/>
    </source>
</evidence>
<feature type="transmembrane region" description="Helical" evidence="11">
    <location>
        <begin position="126"/>
        <end position="151"/>
    </location>
</feature>
<dbReference type="STRING" id="1077348.A0A2G8S3T3"/>
<dbReference type="GO" id="GO:0000139">
    <property type="term" value="C:Golgi membrane"/>
    <property type="evidence" value="ECO:0007669"/>
    <property type="project" value="UniProtKB-SubCell"/>
</dbReference>
<feature type="transmembrane region" description="Helical" evidence="11">
    <location>
        <begin position="57"/>
        <end position="75"/>
    </location>
</feature>
<organism evidence="13 14">
    <name type="scientific">Ganoderma sinense ZZ0214-1</name>
    <dbReference type="NCBI Taxonomy" id="1077348"/>
    <lineage>
        <taxon>Eukaryota</taxon>
        <taxon>Fungi</taxon>
        <taxon>Dikarya</taxon>
        <taxon>Basidiomycota</taxon>
        <taxon>Agaricomycotina</taxon>
        <taxon>Agaricomycetes</taxon>
        <taxon>Polyporales</taxon>
        <taxon>Polyporaceae</taxon>
        <taxon>Ganoderma</taxon>
    </lineage>
</organism>
<evidence type="ECO:0000256" key="1">
    <source>
        <dbReference type="ARBA" id="ARBA00002978"/>
    </source>
</evidence>
<keyword evidence="6 11" id="KW-0812">Transmembrane</keyword>
<dbReference type="AlphaFoldDB" id="A0A2G8S3T3"/>